<evidence type="ECO:0000256" key="1">
    <source>
        <dbReference type="SAM" id="Phobius"/>
    </source>
</evidence>
<proteinExistence type="predicted"/>
<evidence type="ECO:0000313" key="2">
    <source>
        <dbReference type="EMBL" id="ORZ17364.1"/>
    </source>
</evidence>
<dbReference type="EMBL" id="MCGE01000010">
    <property type="protein sequence ID" value="ORZ17364.1"/>
    <property type="molecule type" value="Genomic_DNA"/>
</dbReference>
<keyword evidence="3" id="KW-1185">Reference proteome</keyword>
<reference evidence="2 3" key="1">
    <citation type="submission" date="2016-07" db="EMBL/GenBank/DDBJ databases">
        <title>Pervasive Adenine N6-methylation of Active Genes in Fungi.</title>
        <authorList>
            <consortium name="DOE Joint Genome Institute"/>
            <person name="Mondo S.J."/>
            <person name="Dannebaum R.O."/>
            <person name="Kuo R.C."/>
            <person name="Labutti K."/>
            <person name="Haridas S."/>
            <person name="Kuo A."/>
            <person name="Salamov A."/>
            <person name="Ahrendt S.R."/>
            <person name="Lipzen A."/>
            <person name="Sullivan W."/>
            <person name="Andreopoulos W.B."/>
            <person name="Clum A."/>
            <person name="Lindquist E."/>
            <person name="Daum C."/>
            <person name="Ramamoorthy G.K."/>
            <person name="Gryganskyi A."/>
            <person name="Culley D."/>
            <person name="Magnuson J.K."/>
            <person name="James T.Y."/>
            <person name="O'Malley M.A."/>
            <person name="Stajich J.E."/>
            <person name="Spatafora J.W."/>
            <person name="Visel A."/>
            <person name="Grigoriev I.V."/>
        </authorList>
    </citation>
    <scope>NUCLEOTIDE SEQUENCE [LARGE SCALE GENOMIC DNA]</scope>
    <source>
        <strain evidence="2 3">NRRL 1336</strain>
    </source>
</reference>
<keyword evidence="1" id="KW-0812">Transmembrane</keyword>
<organism evidence="2 3">
    <name type="scientific">Absidia repens</name>
    <dbReference type="NCBI Taxonomy" id="90262"/>
    <lineage>
        <taxon>Eukaryota</taxon>
        <taxon>Fungi</taxon>
        <taxon>Fungi incertae sedis</taxon>
        <taxon>Mucoromycota</taxon>
        <taxon>Mucoromycotina</taxon>
        <taxon>Mucoromycetes</taxon>
        <taxon>Mucorales</taxon>
        <taxon>Cunninghamellaceae</taxon>
        <taxon>Absidia</taxon>
    </lineage>
</organism>
<name>A0A1X2IJ99_9FUNG</name>
<feature type="transmembrane region" description="Helical" evidence="1">
    <location>
        <begin position="38"/>
        <end position="57"/>
    </location>
</feature>
<evidence type="ECO:0000313" key="3">
    <source>
        <dbReference type="Proteomes" id="UP000193560"/>
    </source>
</evidence>
<gene>
    <name evidence="2" type="ORF">BCR42DRAFT_392140</name>
</gene>
<protein>
    <submittedName>
        <fullName evidence="2">Uncharacterized protein</fullName>
    </submittedName>
</protein>
<sequence>MEEEGEVFCFLNSLTNWSQFVMLSSFASHHLTAFPRRWVIAMSIASSSVILIVLRILSKVLIQLAGMLPENVSGSPMKRAALESFISLVASEFLINSPLVVSPV</sequence>
<comment type="caution">
    <text evidence="2">The sequence shown here is derived from an EMBL/GenBank/DDBJ whole genome shotgun (WGS) entry which is preliminary data.</text>
</comment>
<accession>A0A1X2IJ99</accession>
<dbReference type="Proteomes" id="UP000193560">
    <property type="component" value="Unassembled WGS sequence"/>
</dbReference>
<keyword evidence="1" id="KW-1133">Transmembrane helix</keyword>
<keyword evidence="1" id="KW-0472">Membrane</keyword>
<dbReference type="AlphaFoldDB" id="A0A1X2IJ99"/>